<dbReference type="GO" id="GO:0043161">
    <property type="term" value="P:proteasome-mediated ubiquitin-dependent protein catabolic process"/>
    <property type="evidence" value="ECO:0007669"/>
    <property type="project" value="TreeGrafter"/>
</dbReference>
<dbReference type="EMBL" id="JABEBT010000066">
    <property type="protein sequence ID" value="KAF7633974.1"/>
    <property type="molecule type" value="Genomic_DNA"/>
</dbReference>
<dbReference type="Proteomes" id="UP000605970">
    <property type="component" value="Unassembled WGS sequence"/>
</dbReference>
<dbReference type="Pfam" id="PF02214">
    <property type="entry name" value="BTB_2"/>
    <property type="match status" value="1"/>
</dbReference>
<dbReference type="Gene3D" id="3.30.710.10">
    <property type="entry name" value="Potassium Channel Kv1.1, Chain A"/>
    <property type="match status" value="1"/>
</dbReference>
<dbReference type="SUPFAM" id="SSF54695">
    <property type="entry name" value="POZ domain"/>
    <property type="match status" value="1"/>
</dbReference>
<evidence type="ECO:0000259" key="1">
    <source>
        <dbReference type="SMART" id="SM00225"/>
    </source>
</evidence>
<organism evidence="2 3">
    <name type="scientific">Meloidogyne graminicola</name>
    <dbReference type="NCBI Taxonomy" id="189291"/>
    <lineage>
        <taxon>Eukaryota</taxon>
        <taxon>Metazoa</taxon>
        <taxon>Ecdysozoa</taxon>
        <taxon>Nematoda</taxon>
        <taxon>Chromadorea</taxon>
        <taxon>Rhabditida</taxon>
        <taxon>Tylenchina</taxon>
        <taxon>Tylenchomorpha</taxon>
        <taxon>Tylenchoidea</taxon>
        <taxon>Meloidogynidae</taxon>
        <taxon>Meloidogyninae</taxon>
        <taxon>Meloidogyne</taxon>
    </lineage>
</organism>
<dbReference type="InterPro" id="IPR011333">
    <property type="entry name" value="SKP1/BTB/POZ_sf"/>
</dbReference>
<evidence type="ECO:0000313" key="3">
    <source>
        <dbReference type="Proteomes" id="UP000605970"/>
    </source>
</evidence>
<proteinExistence type="predicted"/>
<gene>
    <name evidence="2" type="ORF">Mgra_00006602</name>
</gene>
<dbReference type="InterPro" id="IPR003131">
    <property type="entry name" value="T1-type_BTB"/>
</dbReference>
<dbReference type="GO" id="GO:0005737">
    <property type="term" value="C:cytoplasm"/>
    <property type="evidence" value="ECO:0007669"/>
    <property type="project" value="TreeGrafter"/>
</dbReference>
<accession>A0A8S9ZLH5</accession>
<dbReference type="PANTHER" id="PTHR14958">
    <property type="entry name" value="POTASSIUM CHANNEL TETRAMERISATION DOMAIN CONTAINING PROTEIN"/>
    <property type="match status" value="1"/>
</dbReference>
<dbReference type="SMART" id="SM00225">
    <property type="entry name" value="BTB"/>
    <property type="match status" value="1"/>
</dbReference>
<dbReference type="InterPro" id="IPR000210">
    <property type="entry name" value="BTB/POZ_dom"/>
</dbReference>
<evidence type="ECO:0000313" key="2">
    <source>
        <dbReference type="EMBL" id="KAF7633974.1"/>
    </source>
</evidence>
<comment type="caution">
    <text evidence="2">The sequence shown here is derived from an EMBL/GenBank/DDBJ whole genome shotgun (WGS) entry which is preliminary data.</text>
</comment>
<sequence length="533" mass="60957">MALNNTSFESDIGGPIRKSTSIASLASSAYIGSWFVLDVAGKEFRALKTALTREPCSFLAKIVEDDIDTEQLAMDSNGLIVYMPDTSSGRWQLDTSPEYFEYILKYLRTGKFNGVKSEHSLEDLLDEAEMFRLTKFVDILRQKIFEKNTISTSTTPSETSIFAPNLVKPTPPSSIYNNQFVPPSQLSRPPGLFPPSTGHPPPPTLYNQPPPGFENFNINQQQQSNQLLDTFEEEMVFSETSSDQNFKIIDVSDKEDDNLESKFNSKNFRIPAFELTIDGIVRNYAKILPVRKRHTQEFLKYLSQSDKSLEFNYFSKFGVEMGCVLFYLQRLALLYPEGCTIKQYCDYELIQKNARPCENNQCFNNTVPSVVLLLQAGDLLKFDDKGKICVAEAVCKVKLICLRQNLCSNLFRFLLRRKQYRAPVQLLLEEMKLMVPSNVESQPDSRCLLSICNRFPAVFELICNKSDNFDFYRSSIALNEAIIKKDDNLYWRIVLDCEYSNINYFDNEDDINNNYGSCFCDCENCQSLGKNVE</sequence>
<dbReference type="OrthoDB" id="5894954at2759"/>
<reference evidence="2" key="1">
    <citation type="journal article" date="2020" name="Ecol. Evol.">
        <title>Genome structure and content of the rice root-knot nematode (Meloidogyne graminicola).</title>
        <authorList>
            <person name="Phan N.T."/>
            <person name="Danchin E.G.J."/>
            <person name="Klopp C."/>
            <person name="Perfus-Barbeoch L."/>
            <person name="Kozlowski D.K."/>
            <person name="Koutsovoulos G.D."/>
            <person name="Lopez-Roques C."/>
            <person name="Bouchez O."/>
            <person name="Zahm M."/>
            <person name="Besnard G."/>
            <person name="Bellafiore S."/>
        </authorList>
    </citation>
    <scope>NUCLEOTIDE SEQUENCE</scope>
    <source>
        <strain evidence="2">VN-18</strain>
    </source>
</reference>
<dbReference type="PANTHER" id="PTHR14958:SF29">
    <property type="entry name" value="INSOMNIAC, ISOFORM B"/>
    <property type="match status" value="1"/>
</dbReference>
<dbReference type="GO" id="GO:0097602">
    <property type="term" value="F:cullin family protein binding"/>
    <property type="evidence" value="ECO:0007669"/>
    <property type="project" value="TreeGrafter"/>
</dbReference>
<name>A0A8S9ZLH5_9BILA</name>
<dbReference type="AlphaFoldDB" id="A0A8S9ZLH5"/>
<dbReference type="GO" id="GO:0051260">
    <property type="term" value="P:protein homooligomerization"/>
    <property type="evidence" value="ECO:0007669"/>
    <property type="project" value="InterPro"/>
</dbReference>
<protein>
    <submittedName>
        <fullName evidence="2">BTB domain-containing protein</fullName>
    </submittedName>
</protein>
<keyword evidence="3" id="KW-1185">Reference proteome</keyword>
<dbReference type="GO" id="GO:0031463">
    <property type="term" value="C:Cul3-RING ubiquitin ligase complex"/>
    <property type="evidence" value="ECO:0007669"/>
    <property type="project" value="TreeGrafter"/>
</dbReference>
<feature type="domain" description="BTB" evidence="1">
    <location>
        <begin position="33"/>
        <end position="148"/>
    </location>
</feature>